<evidence type="ECO:0000313" key="9">
    <source>
        <dbReference type="Proteomes" id="UP001497497"/>
    </source>
</evidence>
<protein>
    <submittedName>
        <fullName evidence="8">Uncharacterized protein</fullName>
    </submittedName>
</protein>
<keyword evidence="3" id="KW-0050">Antiport</keyword>
<keyword evidence="9" id="KW-1185">Reference proteome</keyword>
<feature type="region of interest" description="Disordered" evidence="7">
    <location>
        <begin position="1"/>
        <end position="81"/>
    </location>
</feature>
<comment type="similarity">
    <text evidence="2">Belongs to the Ca(2+):cation antiporter (CaCA) (TC 2.A.19) family. SLC24A subfamily.</text>
</comment>
<dbReference type="GO" id="GO:0005262">
    <property type="term" value="F:calcium channel activity"/>
    <property type="evidence" value="ECO:0007669"/>
    <property type="project" value="TreeGrafter"/>
</dbReference>
<feature type="compositionally biased region" description="Polar residues" evidence="7">
    <location>
        <begin position="1"/>
        <end position="20"/>
    </location>
</feature>
<name>A0AAV2IBT4_LYMST</name>
<dbReference type="InterPro" id="IPR004481">
    <property type="entry name" value="K/Na/Ca-exchanger"/>
</dbReference>
<keyword evidence="6" id="KW-0472">Membrane</keyword>
<proteinExistence type="inferred from homology"/>
<keyword evidence="3" id="KW-0813">Transport</keyword>
<dbReference type="GO" id="GO:0008273">
    <property type="term" value="F:calcium, potassium:sodium antiporter activity"/>
    <property type="evidence" value="ECO:0007669"/>
    <property type="project" value="TreeGrafter"/>
</dbReference>
<dbReference type="AlphaFoldDB" id="A0AAV2IBT4"/>
<keyword evidence="4" id="KW-0812">Transmembrane</keyword>
<feature type="compositionally biased region" description="Basic and acidic residues" evidence="7">
    <location>
        <begin position="21"/>
        <end position="35"/>
    </location>
</feature>
<evidence type="ECO:0000256" key="2">
    <source>
        <dbReference type="ARBA" id="ARBA00005364"/>
    </source>
</evidence>
<gene>
    <name evidence="8" type="ORF">GSLYS_00017819001</name>
</gene>
<keyword evidence="5" id="KW-1133">Transmembrane helix</keyword>
<evidence type="ECO:0000256" key="4">
    <source>
        <dbReference type="ARBA" id="ARBA00022692"/>
    </source>
</evidence>
<evidence type="ECO:0000256" key="1">
    <source>
        <dbReference type="ARBA" id="ARBA00004141"/>
    </source>
</evidence>
<comment type="subcellular location">
    <subcellularLocation>
        <location evidence="1">Membrane</location>
        <topology evidence="1">Multi-pass membrane protein</topology>
    </subcellularLocation>
</comment>
<reference evidence="8 9" key="1">
    <citation type="submission" date="2024-04" db="EMBL/GenBank/DDBJ databases">
        <authorList>
            <consortium name="Genoscope - CEA"/>
            <person name="William W."/>
        </authorList>
    </citation>
    <scope>NUCLEOTIDE SEQUENCE [LARGE SCALE GENOMIC DNA]</scope>
</reference>
<evidence type="ECO:0000256" key="5">
    <source>
        <dbReference type="ARBA" id="ARBA00022989"/>
    </source>
</evidence>
<feature type="non-terminal residue" evidence="8">
    <location>
        <position position="192"/>
    </location>
</feature>
<dbReference type="GO" id="GO:0006874">
    <property type="term" value="P:intracellular calcium ion homeostasis"/>
    <property type="evidence" value="ECO:0007669"/>
    <property type="project" value="TreeGrafter"/>
</dbReference>
<evidence type="ECO:0000256" key="6">
    <source>
        <dbReference type="ARBA" id="ARBA00023136"/>
    </source>
</evidence>
<evidence type="ECO:0000313" key="8">
    <source>
        <dbReference type="EMBL" id="CAL1544306.1"/>
    </source>
</evidence>
<comment type="caution">
    <text evidence="8">The sequence shown here is derived from an EMBL/GenBank/DDBJ whole genome shotgun (WGS) entry which is preliminary data.</text>
</comment>
<dbReference type="GO" id="GO:0005886">
    <property type="term" value="C:plasma membrane"/>
    <property type="evidence" value="ECO:0007669"/>
    <property type="project" value="TreeGrafter"/>
</dbReference>
<sequence length="192" mass="21330">MNNMLPFSEGQRSSVTNDQLQESKRQKKLSKDKIDITPQDIPSAQMGESNPPDAKLENQSNDSMAVLTPQKQRKSLDKDASDRNLAEDLLSSGVSLSQIIDTLPAKQPVVNSPAVPIPSPVDPPKVNDEDILSEVEQPLDMSWPDTCGKRLTYLLLLPIVLPLFLTLPDVRKPNRRICFIWTFTGSIVWIAA</sequence>
<dbReference type="PANTHER" id="PTHR10846:SF72">
    <property type="entry name" value="SODIUM_POTASSIUM_CALCIUM EXCHANGER NCKX30C"/>
    <property type="match status" value="1"/>
</dbReference>
<dbReference type="EMBL" id="CAXITT010000613">
    <property type="protein sequence ID" value="CAL1544306.1"/>
    <property type="molecule type" value="Genomic_DNA"/>
</dbReference>
<organism evidence="8 9">
    <name type="scientific">Lymnaea stagnalis</name>
    <name type="common">Great pond snail</name>
    <name type="synonym">Helix stagnalis</name>
    <dbReference type="NCBI Taxonomy" id="6523"/>
    <lineage>
        <taxon>Eukaryota</taxon>
        <taxon>Metazoa</taxon>
        <taxon>Spiralia</taxon>
        <taxon>Lophotrochozoa</taxon>
        <taxon>Mollusca</taxon>
        <taxon>Gastropoda</taxon>
        <taxon>Heterobranchia</taxon>
        <taxon>Euthyneura</taxon>
        <taxon>Panpulmonata</taxon>
        <taxon>Hygrophila</taxon>
        <taxon>Lymnaeoidea</taxon>
        <taxon>Lymnaeidae</taxon>
        <taxon>Lymnaea</taxon>
    </lineage>
</organism>
<evidence type="ECO:0000256" key="7">
    <source>
        <dbReference type="SAM" id="MobiDB-lite"/>
    </source>
</evidence>
<dbReference type="PANTHER" id="PTHR10846">
    <property type="entry name" value="SODIUM/POTASSIUM/CALCIUM EXCHANGER"/>
    <property type="match status" value="1"/>
</dbReference>
<dbReference type="Proteomes" id="UP001497497">
    <property type="component" value="Unassembled WGS sequence"/>
</dbReference>
<accession>A0AAV2IBT4</accession>
<evidence type="ECO:0000256" key="3">
    <source>
        <dbReference type="ARBA" id="ARBA00022449"/>
    </source>
</evidence>